<dbReference type="Gene3D" id="3.40.50.1820">
    <property type="entry name" value="alpha/beta hydrolase"/>
    <property type="match status" value="1"/>
</dbReference>
<evidence type="ECO:0000313" key="2">
    <source>
        <dbReference type="EMBL" id="GAA1977652.1"/>
    </source>
</evidence>
<protein>
    <submittedName>
        <fullName evidence="2">Alpha/beta hydrolase</fullName>
    </submittedName>
</protein>
<gene>
    <name evidence="2" type="ORF">GCM10009838_42650</name>
</gene>
<comment type="caution">
    <text evidence="2">The sequence shown here is derived from an EMBL/GenBank/DDBJ whole genome shotgun (WGS) entry which is preliminary data.</text>
</comment>
<organism evidence="2 3">
    <name type="scientific">Catenulispora subtropica</name>
    <dbReference type="NCBI Taxonomy" id="450798"/>
    <lineage>
        <taxon>Bacteria</taxon>
        <taxon>Bacillati</taxon>
        <taxon>Actinomycetota</taxon>
        <taxon>Actinomycetes</taxon>
        <taxon>Catenulisporales</taxon>
        <taxon>Catenulisporaceae</taxon>
        <taxon>Catenulispora</taxon>
    </lineage>
</organism>
<dbReference type="GO" id="GO:0016787">
    <property type="term" value="F:hydrolase activity"/>
    <property type="evidence" value="ECO:0007669"/>
    <property type="project" value="UniProtKB-KW"/>
</dbReference>
<dbReference type="SUPFAM" id="SSF53474">
    <property type="entry name" value="alpha/beta-Hydrolases"/>
    <property type="match status" value="1"/>
</dbReference>
<evidence type="ECO:0000313" key="3">
    <source>
        <dbReference type="Proteomes" id="UP001499854"/>
    </source>
</evidence>
<keyword evidence="2" id="KW-0378">Hydrolase</keyword>
<name>A0ABP5DC58_9ACTN</name>
<reference evidence="3" key="1">
    <citation type="journal article" date="2019" name="Int. J. Syst. Evol. Microbiol.">
        <title>The Global Catalogue of Microorganisms (GCM) 10K type strain sequencing project: providing services to taxonomists for standard genome sequencing and annotation.</title>
        <authorList>
            <consortium name="The Broad Institute Genomics Platform"/>
            <consortium name="The Broad Institute Genome Sequencing Center for Infectious Disease"/>
            <person name="Wu L."/>
            <person name="Ma J."/>
        </authorList>
    </citation>
    <scope>NUCLEOTIDE SEQUENCE [LARGE SCALE GENOMIC DNA]</scope>
    <source>
        <strain evidence="3">JCM 16013</strain>
    </source>
</reference>
<dbReference type="PRINTS" id="PR00111">
    <property type="entry name" value="ABHYDROLASE"/>
</dbReference>
<dbReference type="InterPro" id="IPR029058">
    <property type="entry name" value="AB_hydrolase_fold"/>
</dbReference>
<dbReference type="PANTHER" id="PTHR45763">
    <property type="entry name" value="HYDROLASE, ALPHA/BETA FOLD FAMILY PROTEIN, EXPRESSED-RELATED"/>
    <property type="match status" value="1"/>
</dbReference>
<dbReference type="PANTHER" id="PTHR45763:SF46">
    <property type="entry name" value="AB HYDROLASE-1 DOMAIN-CONTAINING PROTEIN"/>
    <property type="match status" value="1"/>
</dbReference>
<keyword evidence="3" id="KW-1185">Reference proteome</keyword>
<dbReference type="RefSeq" id="WP_344658827.1">
    <property type="nucleotide sequence ID" value="NZ_BAAAQM010000023.1"/>
</dbReference>
<sequence>MIRTVLTPDGRRLAVAERGDPRGAPVMLFHGTPGSRLGPVPRAMTLHATGIRLLSFDRPGFGESDRLPGRSVASVAADAEAVADAFGIGSFAVLGRSGGGPHALACAALLPERVTKAAAMVPLAPRDAMGETWFSGMTPGNAEDYQQAVTDPAALRRTLDERAAHIRADPASLLADIDEGLEPADRAVIRQANIRQELVRAYAAAVSRSADGWFDDALALAAPWGFDPGDIRVPVYLWHGAEDRFSPISHTRWLGERIPLATVDLEASASHFSALLRMPQVIVWSGARVSWDAAVALSGWPGIRTLEV</sequence>
<dbReference type="Proteomes" id="UP001499854">
    <property type="component" value="Unassembled WGS sequence"/>
</dbReference>
<proteinExistence type="predicted"/>
<dbReference type="InterPro" id="IPR000073">
    <property type="entry name" value="AB_hydrolase_1"/>
</dbReference>
<feature type="domain" description="AB hydrolase-1" evidence="1">
    <location>
        <begin position="25"/>
        <end position="274"/>
    </location>
</feature>
<dbReference type="EMBL" id="BAAAQM010000023">
    <property type="protein sequence ID" value="GAA1977652.1"/>
    <property type="molecule type" value="Genomic_DNA"/>
</dbReference>
<accession>A0ABP5DC58</accession>
<dbReference type="Pfam" id="PF00561">
    <property type="entry name" value="Abhydrolase_1"/>
    <property type="match status" value="1"/>
</dbReference>
<evidence type="ECO:0000259" key="1">
    <source>
        <dbReference type="Pfam" id="PF00561"/>
    </source>
</evidence>